<feature type="transmembrane region" description="Helical" evidence="1">
    <location>
        <begin position="117"/>
        <end position="135"/>
    </location>
</feature>
<accession>A0A0M0GQN0</accession>
<keyword evidence="3" id="KW-1185">Reference proteome</keyword>
<dbReference type="AlphaFoldDB" id="A0A0M0GQN0"/>
<dbReference type="RefSeq" id="WP_053427419.1">
    <property type="nucleotide sequence ID" value="NZ_LGUE01000001.1"/>
</dbReference>
<protein>
    <submittedName>
        <fullName evidence="2">Uncharacterized protein</fullName>
    </submittedName>
</protein>
<comment type="caution">
    <text evidence="2">The sequence shown here is derived from an EMBL/GenBank/DDBJ whole genome shotgun (WGS) entry which is preliminary data.</text>
</comment>
<evidence type="ECO:0000256" key="1">
    <source>
        <dbReference type="SAM" id="Phobius"/>
    </source>
</evidence>
<dbReference type="PATRIC" id="fig|189381.12.peg.1599"/>
<dbReference type="Proteomes" id="UP000037405">
    <property type="component" value="Unassembled WGS sequence"/>
</dbReference>
<keyword evidence="1" id="KW-0812">Transmembrane</keyword>
<dbReference type="STRING" id="189381.GCA_900166615_02826"/>
<sequence>MGKGALIGLLAGTFLGLVLKAFQFMTDIEVYTLLLNVDFLPFFGSILWPEWMEFLFHLIIAVFIGMLYGWVLDRWNLDKTWRWWFSYILTVPTIFLYFPLSYLALKEVPPMDDMAAIALWTIGHLAFGASMPMLYEMFTKKRRQSII</sequence>
<feature type="transmembrane region" description="Helical" evidence="1">
    <location>
        <begin position="54"/>
        <end position="72"/>
    </location>
</feature>
<keyword evidence="1" id="KW-0472">Membrane</keyword>
<gene>
    <name evidence="2" type="ORF">AF331_07245</name>
</gene>
<organism evidence="2 3">
    <name type="scientific">Rossellomorea marisflavi</name>
    <dbReference type="NCBI Taxonomy" id="189381"/>
    <lineage>
        <taxon>Bacteria</taxon>
        <taxon>Bacillati</taxon>
        <taxon>Bacillota</taxon>
        <taxon>Bacilli</taxon>
        <taxon>Bacillales</taxon>
        <taxon>Bacillaceae</taxon>
        <taxon>Rossellomorea</taxon>
    </lineage>
</organism>
<evidence type="ECO:0000313" key="3">
    <source>
        <dbReference type="Proteomes" id="UP000037405"/>
    </source>
</evidence>
<keyword evidence="1" id="KW-1133">Transmembrane helix</keyword>
<proteinExistence type="predicted"/>
<reference evidence="3" key="1">
    <citation type="submission" date="2015-07" db="EMBL/GenBank/DDBJ databases">
        <title>Fjat-14235 jcm11544.</title>
        <authorList>
            <person name="Liu B."/>
            <person name="Wang J."/>
            <person name="Zhu Y."/>
            <person name="Liu G."/>
            <person name="Chen Q."/>
            <person name="Chen Z."/>
            <person name="Lan J."/>
            <person name="Che J."/>
            <person name="Ge C."/>
            <person name="Shi H."/>
            <person name="Pan Z."/>
            <person name="Liu X."/>
        </authorList>
    </citation>
    <scope>NUCLEOTIDE SEQUENCE [LARGE SCALE GENOMIC DNA]</scope>
    <source>
        <strain evidence="3">JCM 11544</strain>
    </source>
</reference>
<name>A0A0M0GQN0_9BACI</name>
<dbReference type="EMBL" id="LGUE01000001">
    <property type="protein sequence ID" value="KON92240.1"/>
    <property type="molecule type" value="Genomic_DNA"/>
</dbReference>
<evidence type="ECO:0000313" key="2">
    <source>
        <dbReference type="EMBL" id="KON92240.1"/>
    </source>
</evidence>
<feature type="transmembrane region" description="Helical" evidence="1">
    <location>
        <begin position="84"/>
        <end position="105"/>
    </location>
</feature>
<dbReference type="OrthoDB" id="1443299at2"/>